<evidence type="ECO:0000313" key="2">
    <source>
        <dbReference type="EMBL" id="SKC10660.1"/>
    </source>
</evidence>
<evidence type="ECO:0000313" key="3">
    <source>
        <dbReference type="Proteomes" id="UP000190150"/>
    </source>
</evidence>
<evidence type="ECO:0000259" key="1">
    <source>
        <dbReference type="PROSITE" id="PS50943"/>
    </source>
</evidence>
<keyword evidence="3" id="KW-1185">Reference proteome</keyword>
<name>A0A1T5GQQ5_9SPHI</name>
<sequence>MKNNTKIQKLIEPHHSIANYINNRLESLNWTVADLAVKSTISQGEISKILTGARKGLKADVFYKIYTAFGDSCVKASKIVYADLDLKLQKYKPKERNTFGTFMEQFETTVNSLEEISVKTGIDENRLKDLYFRKGSLEAYEMLLIEKAIGKKPGELFANLYLNS</sequence>
<dbReference type="OrthoDB" id="710757at2"/>
<organism evidence="2 3">
    <name type="scientific">Sphingobacterium nematocida</name>
    <dbReference type="NCBI Taxonomy" id="1513896"/>
    <lineage>
        <taxon>Bacteria</taxon>
        <taxon>Pseudomonadati</taxon>
        <taxon>Bacteroidota</taxon>
        <taxon>Sphingobacteriia</taxon>
        <taxon>Sphingobacteriales</taxon>
        <taxon>Sphingobacteriaceae</taxon>
        <taxon>Sphingobacterium</taxon>
    </lineage>
</organism>
<dbReference type="SUPFAM" id="SSF47413">
    <property type="entry name" value="lambda repressor-like DNA-binding domains"/>
    <property type="match status" value="1"/>
</dbReference>
<protein>
    <recommendedName>
        <fullName evidence="1">HTH cro/C1-type domain-containing protein</fullName>
    </recommendedName>
</protein>
<dbReference type="PROSITE" id="PS50943">
    <property type="entry name" value="HTH_CROC1"/>
    <property type="match status" value="1"/>
</dbReference>
<dbReference type="RefSeq" id="WP_079645895.1">
    <property type="nucleotide sequence ID" value="NZ_FUZF01000030.1"/>
</dbReference>
<dbReference type="InterPro" id="IPR001387">
    <property type="entry name" value="Cro/C1-type_HTH"/>
</dbReference>
<dbReference type="InterPro" id="IPR010982">
    <property type="entry name" value="Lambda_DNA-bd_dom_sf"/>
</dbReference>
<accession>A0A1T5GQQ5</accession>
<dbReference type="AlphaFoldDB" id="A0A1T5GQQ5"/>
<dbReference type="Gene3D" id="1.10.260.40">
    <property type="entry name" value="lambda repressor-like DNA-binding domains"/>
    <property type="match status" value="1"/>
</dbReference>
<proteinExistence type="predicted"/>
<reference evidence="3" key="1">
    <citation type="submission" date="2017-02" db="EMBL/GenBank/DDBJ databases">
        <authorList>
            <person name="Varghese N."/>
            <person name="Submissions S."/>
        </authorList>
    </citation>
    <scope>NUCLEOTIDE SEQUENCE [LARGE SCALE GENOMIC DNA]</scope>
    <source>
        <strain evidence="3">DSM 24091</strain>
    </source>
</reference>
<dbReference type="GO" id="GO:0003677">
    <property type="term" value="F:DNA binding"/>
    <property type="evidence" value="ECO:0007669"/>
    <property type="project" value="InterPro"/>
</dbReference>
<feature type="domain" description="HTH cro/C1-type" evidence="1">
    <location>
        <begin position="21"/>
        <end position="70"/>
    </location>
</feature>
<dbReference type="Proteomes" id="UP000190150">
    <property type="component" value="Unassembled WGS sequence"/>
</dbReference>
<dbReference type="EMBL" id="FUZF01000030">
    <property type="protein sequence ID" value="SKC10660.1"/>
    <property type="molecule type" value="Genomic_DNA"/>
</dbReference>
<gene>
    <name evidence="2" type="ORF">SAMN05660841_04272</name>
</gene>